<dbReference type="SUPFAM" id="SSF48726">
    <property type="entry name" value="Immunoglobulin"/>
    <property type="match status" value="1"/>
</dbReference>
<keyword evidence="2" id="KW-1015">Disulfide bond</keyword>
<feature type="region of interest" description="Disordered" evidence="4">
    <location>
        <begin position="1"/>
        <end position="45"/>
    </location>
</feature>
<dbReference type="Proteomes" id="UP001488838">
    <property type="component" value="Unassembled WGS sequence"/>
</dbReference>
<comment type="caution">
    <text evidence="7">The sequence shown here is derived from an EMBL/GenBank/DDBJ whole genome shotgun (WGS) entry which is preliminary data.</text>
</comment>
<evidence type="ECO:0000256" key="3">
    <source>
        <dbReference type="ARBA" id="ARBA00023319"/>
    </source>
</evidence>
<evidence type="ECO:0000256" key="2">
    <source>
        <dbReference type="ARBA" id="ARBA00023157"/>
    </source>
</evidence>
<evidence type="ECO:0000313" key="8">
    <source>
        <dbReference type="Proteomes" id="UP001488838"/>
    </source>
</evidence>
<organism evidence="7 8">
    <name type="scientific">Myodes glareolus</name>
    <name type="common">Bank vole</name>
    <name type="synonym">Clethrionomys glareolus</name>
    <dbReference type="NCBI Taxonomy" id="447135"/>
    <lineage>
        <taxon>Eukaryota</taxon>
        <taxon>Metazoa</taxon>
        <taxon>Chordata</taxon>
        <taxon>Craniata</taxon>
        <taxon>Vertebrata</taxon>
        <taxon>Euteleostomi</taxon>
        <taxon>Mammalia</taxon>
        <taxon>Eutheria</taxon>
        <taxon>Euarchontoglires</taxon>
        <taxon>Glires</taxon>
        <taxon>Rodentia</taxon>
        <taxon>Myomorpha</taxon>
        <taxon>Muroidea</taxon>
        <taxon>Cricetidae</taxon>
        <taxon>Arvicolinae</taxon>
        <taxon>Myodes</taxon>
    </lineage>
</organism>
<sequence>MAAAEDRKPSAVPSVLSPPVPRAPPAAAGKVSHGQEVSTLPSAAATANAPRSQETYLTTVVVLTFLLASVVLVMVYGCWKKQHMGRDSEPKKMGAGGGIQQECQTEHPYLLPCLLPSSLRRGPMAWEATYLLSPILLVLLASGSWAQDAELLPAVEGQTIFVKCQYNSSQHSKEKIWCQKTSTESCKSLVSSLSTDKQWPKFFIREYPKSHFFTVTMTTLTVRDSGLYVCGISGNSREIIILKSIYLAVSKGEHPPSM</sequence>
<proteinExistence type="predicted"/>
<gene>
    <name evidence="7" type="ORF">U0070_005590</name>
</gene>
<dbReference type="InterPro" id="IPR007110">
    <property type="entry name" value="Ig-like_dom"/>
</dbReference>
<evidence type="ECO:0000256" key="5">
    <source>
        <dbReference type="SAM" id="Phobius"/>
    </source>
</evidence>
<dbReference type="InterPro" id="IPR052314">
    <property type="entry name" value="Immune_rcpt_domain"/>
</dbReference>
<dbReference type="GO" id="GO:0038023">
    <property type="term" value="F:signaling receptor activity"/>
    <property type="evidence" value="ECO:0007669"/>
    <property type="project" value="TreeGrafter"/>
</dbReference>
<dbReference type="Gene3D" id="2.60.40.10">
    <property type="entry name" value="Immunoglobulins"/>
    <property type="match status" value="1"/>
</dbReference>
<dbReference type="Pfam" id="PF07686">
    <property type="entry name" value="V-set"/>
    <property type="match status" value="1"/>
</dbReference>
<evidence type="ECO:0000256" key="1">
    <source>
        <dbReference type="ARBA" id="ARBA00022729"/>
    </source>
</evidence>
<keyword evidence="5" id="KW-1133">Transmembrane helix</keyword>
<feature type="transmembrane region" description="Helical" evidence="5">
    <location>
        <begin position="56"/>
        <end position="79"/>
    </location>
</feature>
<dbReference type="PANTHER" id="PTHR16423:SF10">
    <property type="entry name" value="CRKD-BINDING PROTEIN-RELATED"/>
    <property type="match status" value="1"/>
</dbReference>
<feature type="domain" description="Ig-like" evidence="6">
    <location>
        <begin position="134"/>
        <end position="240"/>
    </location>
</feature>
<dbReference type="InterPro" id="IPR013106">
    <property type="entry name" value="Ig_V-set"/>
</dbReference>
<dbReference type="EMBL" id="JBBHLL010000112">
    <property type="protein sequence ID" value="KAK7815478.1"/>
    <property type="molecule type" value="Genomic_DNA"/>
</dbReference>
<keyword evidence="5" id="KW-0812">Transmembrane</keyword>
<dbReference type="PANTHER" id="PTHR16423">
    <property type="entry name" value="TREM-LIKE TRANSCRIPT PROTEIN"/>
    <property type="match status" value="1"/>
</dbReference>
<evidence type="ECO:0000259" key="6">
    <source>
        <dbReference type="PROSITE" id="PS50835"/>
    </source>
</evidence>
<dbReference type="InterPro" id="IPR013783">
    <property type="entry name" value="Ig-like_fold"/>
</dbReference>
<keyword evidence="1" id="KW-0732">Signal</keyword>
<accession>A0AAW0IM45</accession>
<dbReference type="CDD" id="cd05716">
    <property type="entry name" value="IgV_pIgR_like"/>
    <property type="match status" value="1"/>
</dbReference>
<reference evidence="7 8" key="1">
    <citation type="journal article" date="2023" name="bioRxiv">
        <title>Conserved and derived expression patterns and positive selection on dental genes reveal complex evolutionary context of ever-growing rodent molars.</title>
        <authorList>
            <person name="Calamari Z.T."/>
            <person name="Song A."/>
            <person name="Cohen E."/>
            <person name="Akter M."/>
            <person name="Roy R.D."/>
            <person name="Hallikas O."/>
            <person name="Christensen M.M."/>
            <person name="Li P."/>
            <person name="Marangoni P."/>
            <person name="Jernvall J."/>
            <person name="Klein O.D."/>
        </authorList>
    </citation>
    <scope>NUCLEOTIDE SEQUENCE [LARGE SCALE GENOMIC DNA]</scope>
    <source>
        <strain evidence="7">V071</strain>
    </source>
</reference>
<dbReference type="GO" id="GO:0042110">
    <property type="term" value="P:T cell activation"/>
    <property type="evidence" value="ECO:0007669"/>
    <property type="project" value="TreeGrafter"/>
</dbReference>
<dbReference type="GO" id="GO:0009986">
    <property type="term" value="C:cell surface"/>
    <property type="evidence" value="ECO:0007669"/>
    <property type="project" value="TreeGrafter"/>
</dbReference>
<dbReference type="PROSITE" id="PS50835">
    <property type="entry name" value="IG_LIKE"/>
    <property type="match status" value="1"/>
</dbReference>
<name>A0AAW0IM45_MYOGA</name>
<dbReference type="InterPro" id="IPR036179">
    <property type="entry name" value="Ig-like_dom_sf"/>
</dbReference>
<keyword evidence="8" id="KW-1185">Reference proteome</keyword>
<evidence type="ECO:0000256" key="4">
    <source>
        <dbReference type="SAM" id="MobiDB-lite"/>
    </source>
</evidence>
<protein>
    <recommendedName>
        <fullName evidence="6">Ig-like domain-containing protein</fullName>
    </recommendedName>
</protein>
<keyword evidence="5" id="KW-0472">Membrane</keyword>
<keyword evidence="3" id="KW-0393">Immunoglobulin domain</keyword>
<evidence type="ECO:0000313" key="7">
    <source>
        <dbReference type="EMBL" id="KAK7815478.1"/>
    </source>
</evidence>
<dbReference type="AlphaFoldDB" id="A0AAW0IM45"/>